<evidence type="ECO:0000259" key="2">
    <source>
        <dbReference type="SMART" id="SM00128"/>
    </source>
</evidence>
<comment type="caution">
    <text evidence="3">The sequence shown here is derived from an EMBL/GenBank/DDBJ whole genome shotgun (WGS) entry which is preliminary data.</text>
</comment>
<feature type="compositionally biased region" description="Acidic residues" evidence="1">
    <location>
        <begin position="413"/>
        <end position="422"/>
    </location>
</feature>
<feature type="domain" description="Inositol polyphosphate-related phosphatase" evidence="2">
    <location>
        <begin position="810"/>
        <end position="1200"/>
    </location>
</feature>
<accession>A0A9Q5I4R6</accession>
<evidence type="ECO:0000313" key="4">
    <source>
        <dbReference type="Proteomes" id="UP000757232"/>
    </source>
</evidence>
<dbReference type="GO" id="GO:0004439">
    <property type="term" value="F:phosphatidylinositol-4,5-bisphosphate 5-phosphatase activity"/>
    <property type="evidence" value="ECO:0007669"/>
    <property type="project" value="TreeGrafter"/>
</dbReference>
<organism evidence="3 4">
    <name type="scientific">Sanghuangporus baumii</name>
    <name type="common">Phellinus baumii</name>
    <dbReference type="NCBI Taxonomy" id="108892"/>
    <lineage>
        <taxon>Eukaryota</taxon>
        <taxon>Fungi</taxon>
        <taxon>Dikarya</taxon>
        <taxon>Basidiomycota</taxon>
        <taxon>Agaricomycotina</taxon>
        <taxon>Agaricomycetes</taxon>
        <taxon>Hymenochaetales</taxon>
        <taxon>Hymenochaetaceae</taxon>
        <taxon>Sanghuangporus</taxon>
    </lineage>
</organism>
<feature type="compositionally biased region" description="Pro residues" evidence="1">
    <location>
        <begin position="97"/>
        <end position="107"/>
    </location>
</feature>
<name>A0A9Q5I4R6_SANBA</name>
<dbReference type="InterPro" id="IPR000300">
    <property type="entry name" value="IPPc"/>
</dbReference>
<dbReference type="EMBL" id="LNZH02000066">
    <property type="protein sequence ID" value="OCB91748.1"/>
    <property type="molecule type" value="Genomic_DNA"/>
</dbReference>
<feature type="compositionally biased region" description="Low complexity" evidence="1">
    <location>
        <begin position="30"/>
        <end position="46"/>
    </location>
</feature>
<dbReference type="Proteomes" id="UP000757232">
    <property type="component" value="Unassembled WGS sequence"/>
</dbReference>
<evidence type="ECO:0000313" key="3">
    <source>
        <dbReference type="EMBL" id="OCB91748.1"/>
    </source>
</evidence>
<dbReference type="SUPFAM" id="SSF50978">
    <property type="entry name" value="WD40 repeat-like"/>
    <property type="match status" value="1"/>
</dbReference>
<feature type="region of interest" description="Disordered" evidence="1">
    <location>
        <begin position="27"/>
        <end position="448"/>
    </location>
</feature>
<dbReference type="AlphaFoldDB" id="A0A9Q5I4R6"/>
<proteinExistence type="predicted"/>
<dbReference type="InterPro" id="IPR046985">
    <property type="entry name" value="IP5"/>
</dbReference>
<sequence length="1236" mass="134647">MSSENEEGSPPLAVSALRSKFEKLAHENLPASATLTKPSSSTTSLLRNHETELLSPIATRQRALSNVEVDPGSNATPAPAHHIRTSSSSSDLKVGRRPPPPPPPRSPKPTGSPVIKPIPSPNSSVAVLNKTSLINRKPPPPPTPVQNEETTGAGGLPPGGVASLRSKFSMNGVAGPSSPSSRPIQVPGTRAASHSSAISPSQSLKSLEISQNSHRHSVSVLPNNGPLICFDDVEESKPSAPALPSRSPSNPFESDSSDRSSRTASVETSSSSQTSPELIQRPPPPPPSPSKHSNIRPPPPRHASLPLHAIETSGSSNPDSQDSSSTGSGTPTLQIPPLLPVRRSPPKSVRDLPVHGRPPLRMNTVQEAEAHDGYRSAPPTLERKTQFAPPPIRTIGLGDKLPPPRRPPSNEGSESESAEEDETKGSRAADALPDASHSSRRPPLPGRHELARARIPVTAHTGVIAVAGAYIITAHHHIKVYDLSRSSDTYIYNIDLKDAGFDWRGKDPRVTCLEFRSADNDADRGRFLWVGTKDGSIWELDVPTGSVTTVRYAAHSTAVTHIFRHGLHMISLDENGKVLVFTPDSDIGGCAVMLINSSPRVVRITEKQGFAKILGGLLWTSGGPGSSGSAQTNGTSARGPVIRVYTIFSHAPGSKSLLPADSVGAVTSGTVLQSQPGKVFLGHEGGFITIWNLESDEGMPCYTEVVKISASDVLCLEGVGDRLWAGGRKGMINAYDVQWKPWVITNSWMAHSELPVHRLLIDPFSIEKYGQLSVISVGRDEVARFWDGLLAVNWIDNELSKRESSFSTFRPLTVLVVSWNVDAAKPDTLTGCLENANFFDDVLNSVESPDIIVFGFQELIDLESRKMAAKTVLLGGKKKAPDGSISEKVSRSYKMWHDRLALAVRVAMPPDCPYTVVHAENLVGLFSCIFIKSSERKGLKDVAITTVKRGIGGMYGNKGGIVARLAVDDSSVCFINCHLAAGQNHIRARNSDIAAILDEKEVFPPSLSDLDYVAYAGGGDGTMVLDHEFVFLNGDLNYRIDQRRDATIAAVQSGQIEFLLQHDQLLKELRYNRSFRLHIFNEAPIDQRRDAMIAAVQSGQIEFLLQHDQLLKELRYNRSFRLHIFKEAPITFPPTYKYDRRSSDYDTSEKSRAPAWCDRILYRTRNSERVQNLHYQRYEANVSDHRPISAAFRVTVKSVDHGARSRAKEEVENLWLDQQIVLLSAARTFLVEQAVI</sequence>
<evidence type="ECO:0000256" key="1">
    <source>
        <dbReference type="SAM" id="MobiDB-lite"/>
    </source>
</evidence>
<protein>
    <submittedName>
        <fullName evidence="3">DNase I-like protein</fullName>
    </submittedName>
</protein>
<dbReference type="InterPro" id="IPR036322">
    <property type="entry name" value="WD40_repeat_dom_sf"/>
</dbReference>
<dbReference type="InterPro" id="IPR036691">
    <property type="entry name" value="Endo/exonu/phosph_ase_sf"/>
</dbReference>
<reference evidence="3" key="1">
    <citation type="submission" date="2016-06" db="EMBL/GenBank/DDBJ databases">
        <title>Draft Genome sequence of the fungus Inonotus baumii.</title>
        <authorList>
            <person name="Zhu H."/>
            <person name="Lin W."/>
        </authorList>
    </citation>
    <scope>NUCLEOTIDE SEQUENCE</scope>
    <source>
        <strain evidence="3">821</strain>
    </source>
</reference>
<dbReference type="Gene3D" id="3.60.10.10">
    <property type="entry name" value="Endonuclease/exonuclease/phosphatase"/>
    <property type="match status" value="2"/>
</dbReference>
<dbReference type="InterPro" id="IPR015943">
    <property type="entry name" value="WD40/YVTN_repeat-like_dom_sf"/>
</dbReference>
<dbReference type="Gene3D" id="2.130.10.10">
    <property type="entry name" value="YVTN repeat-like/Quinoprotein amine dehydrogenase"/>
    <property type="match status" value="1"/>
</dbReference>
<dbReference type="OrthoDB" id="2248459at2759"/>
<feature type="compositionally biased region" description="Low complexity" evidence="1">
    <location>
        <begin position="312"/>
        <end position="332"/>
    </location>
</feature>
<keyword evidence="4" id="KW-1185">Reference proteome</keyword>
<dbReference type="Pfam" id="PF22669">
    <property type="entry name" value="Exo_endo_phos2"/>
    <property type="match status" value="1"/>
</dbReference>
<feature type="compositionally biased region" description="Low complexity" evidence="1">
    <location>
        <begin position="191"/>
        <end position="203"/>
    </location>
</feature>
<dbReference type="SMART" id="SM00128">
    <property type="entry name" value="IPPc"/>
    <property type="match status" value="1"/>
</dbReference>
<gene>
    <name evidence="3" type="ORF">A7U60_g976</name>
</gene>
<dbReference type="SUPFAM" id="SSF56219">
    <property type="entry name" value="DNase I-like"/>
    <property type="match status" value="1"/>
</dbReference>
<dbReference type="GO" id="GO:0046856">
    <property type="term" value="P:phosphatidylinositol dephosphorylation"/>
    <property type="evidence" value="ECO:0007669"/>
    <property type="project" value="InterPro"/>
</dbReference>
<dbReference type="PANTHER" id="PTHR11200">
    <property type="entry name" value="INOSITOL 5-PHOSPHATASE"/>
    <property type="match status" value="1"/>
</dbReference>
<feature type="compositionally biased region" description="Low complexity" evidence="1">
    <location>
        <begin position="262"/>
        <end position="275"/>
    </location>
</feature>
<dbReference type="PANTHER" id="PTHR11200:SF240">
    <property type="entry name" value="INOSITOL POLYPHOSPHATE 5-PHOSPHATASE C9G1.10C-RELATED"/>
    <property type="match status" value="1"/>
</dbReference>
<feature type="compositionally biased region" description="Polar residues" evidence="1">
    <location>
        <begin position="121"/>
        <end position="134"/>
    </location>
</feature>
<feature type="compositionally biased region" description="Low complexity" evidence="1">
    <location>
        <begin position="238"/>
        <end position="251"/>
    </location>
</feature>